<evidence type="ECO:0000256" key="1">
    <source>
        <dbReference type="SAM" id="MobiDB-lite"/>
    </source>
</evidence>
<sequence length="110" mass="11907">MAADRGPFALPPLAARGFTDADGCRWRLLRGPPDRRRAKRLAVRADVMATGDHDDERPGRWVPRSLPAAERPAARPVARAAHGADGLLSHPAYEFTADDGRGLLLVETSC</sequence>
<feature type="region of interest" description="Disordered" evidence="1">
    <location>
        <begin position="45"/>
        <end position="78"/>
    </location>
</feature>
<dbReference type="RefSeq" id="WP_285738211.1">
    <property type="nucleotide sequence ID" value="NZ_BSSA01000018.1"/>
</dbReference>
<dbReference type="AlphaFoldDB" id="A0A9W6V3S6"/>
<reference evidence="2" key="1">
    <citation type="submission" date="2023-02" db="EMBL/GenBank/DDBJ databases">
        <title>Kitasatospora phosalacinea NBRC 14627.</title>
        <authorList>
            <person name="Ichikawa N."/>
            <person name="Sato H."/>
            <person name="Tonouchi N."/>
        </authorList>
    </citation>
    <scope>NUCLEOTIDE SEQUENCE</scope>
    <source>
        <strain evidence="2">NBRC 14627</strain>
    </source>
</reference>
<evidence type="ECO:0000313" key="3">
    <source>
        <dbReference type="Proteomes" id="UP001165041"/>
    </source>
</evidence>
<feature type="compositionally biased region" description="Low complexity" evidence="1">
    <location>
        <begin position="63"/>
        <end position="78"/>
    </location>
</feature>
<comment type="caution">
    <text evidence="2">The sequence shown here is derived from an EMBL/GenBank/DDBJ whole genome shotgun (WGS) entry which is preliminary data.</text>
</comment>
<protein>
    <submittedName>
        <fullName evidence="2">Uncharacterized protein</fullName>
    </submittedName>
</protein>
<dbReference type="Proteomes" id="UP001165041">
    <property type="component" value="Unassembled WGS sequence"/>
</dbReference>
<proteinExistence type="predicted"/>
<organism evidence="2 3">
    <name type="scientific">Kitasatospora phosalacinea</name>
    <dbReference type="NCBI Taxonomy" id="2065"/>
    <lineage>
        <taxon>Bacteria</taxon>
        <taxon>Bacillati</taxon>
        <taxon>Actinomycetota</taxon>
        <taxon>Actinomycetes</taxon>
        <taxon>Kitasatosporales</taxon>
        <taxon>Streptomycetaceae</taxon>
        <taxon>Kitasatospora</taxon>
    </lineage>
</organism>
<accession>A0A9W6V3S6</accession>
<evidence type="ECO:0000313" key="2">
    <source>
        <dbReference type="EMBL" id="GLW72513.1"/>
    </source>
</evidence>
<gene>
    <name evidence="2" type="ORF">Kpho02_48120</name>
</gene>
<dbReference type="EMBL" id="BSSA01000018">
    <property type="protein sequence ID" value="GLW72513.1"/>
    <property type="molecule type" value="Genomic_DNA"/>
</dbReference>
<name>A0A9W6V3S6_9ACTN</name>